<reference evidence="2" key="1">
    <citation type="journal article" date="2021" name="Proc. Natl. Acad. Sci. U.S.A.">
        <title>A Catalog of Tens of Thousands of Viruses from Human Metagenomes Reveals Hidden Associations with Chronic Diseases.</title>
        <authorList>
            <person name="Tisza M.J."/>
            <person name="Buck C.B."/>
        </authorList>
    </citation>
    <scope>NUCLEOTIDE SEQUENCE</scope>
    <source>
        <strain evidence="2">Ct0MH15</strain>
    </source>
</reference>
<keyword evidence="1" id="KW-0472">Membrane</keyword>
<keyword evidence="1" id="KW-1133">Transmembrane helix</keyword>
<sequence length="55" mass="6047">MYVCVNVADNVCQQWVNVSEAFGLSTADGVRIGSMFFGLCLFAWLGRMVIQSAKL</sequence>
<accession>A0A8S5VFX4</accession>
<name>A0A8S5VFX4_9VIRU</name>
<evidence type="ECO:0000256" key="1">
    <source>
        <dbReference type="SAM" id="Phobius"/>
    </source>
</evidence>
<keyword evidence="1" id="KW-0812">Transmembrane</keyword>
<organism evidence="2">
    <name type="scientific">Inoviridae sp. ct0MH15</name>
    <dbReference type="NCBI Taxonomy" id="2825775"/>
    <lineage>
        <taxon>Viruses</taxon>
        <taxon>Monodnaviria</taxon>
        <taxon>Loebvirae</taxon>
        <taxon>Hofneiviricota</taxon>
        <taxon>Faserviricetes</taxon>
        <taxon>Tubulavirales</taxon>
        <taxon>Inoviridae</taxon>
    </lineage>
</organism>
<proteinExistence type="predicted"/>
<evidence type="ECO:0000313" key="2">
    <source>
        <dbReference type="EMBL" id="DAG05499.1"/>
    </source>
</evidence>
<feature type="transmembrane region" description="Helical" evidence="1">
    <location>
        <begin position="32"/>
        <end position="50"/>
    </location>
</feature>
<protein>
    <submittedName>
        <fullName evidence="2">Uncharacterized protein</fullName>
    </submittedName>
</protein>
<dbReference type="EMBL" id="BK016260">
    <property type="protein sequence ID" value="DAG05499.1"/>
    <property type="molecule type" value="Genomic_DNA"/>
</dbReference>